<evidence type="ECO:0000259" key="6">
    <source>
        <dbReference type="PROSITE" id="PS52004"/>
    </source>
</evidence>
<dbReference type="Pfam" id="PF02801">
    <property type="entry name" value="Ketoacyl-synt_C"/>
    <property type="match status" value="1"/>
</dbReference>
<reference evidence="7" key="2">
    <citation type="submission" date="2020-02" db="EMBL/GenBank/DDBJ databases">
        <authorList>
            <person name="Gilchrist C.L.M."/>
            <person name="Chooi Y.-H."/>
        </authorList>
    </citation>
    <scope>NUCLEOTIDE SEQUENCE</scope>
    <source>
        <strain evidence="7">MST-FP2251</strain>
    </source>
</reference>
<reference evidence="7" key="1">
    <citation type="journal article" date="2019" name="Beilstein J. Org. Chem.">
        <title>Nanangenines: drimane sesquiterpenoids as the dominant metabolite cohort of a novel Australian fungus, Aspergillus nanangensis.</title>
        <authorList>
            <person name="Lacey H.J."/>
            <person name="Gilchrist C.L.M."/>
            <person name="Crombie A."/>
            <person name="Kalaitzis J.A."/>
            <person name="Vuong D."/>
            <person name="Rutledge P.J."/>
            <person name="Turner P."/>
            <person name="Pitt J.I."/>
            <person name="Lacey E."/>
            <person name="Chooi Y.H."/>
            <person name="Piggott A.M."/>
        </authorList>
    </citation>
    <scope>NUCLEOTIDE SEQUENCE</scope>
    <source>
        <strain evidence="7">MST-FP2251</strain>
    </source>
</reference>
<dbReference type="PANTHER" id="PTHR43775">
    <property type="entry name" value="FATTY ACID SYNTHASE"/>
    <property type="match status" value="1"/>
</dbReference>
<dbReference type="InterPro" id="IPR016039">
    <property type="entry name" value="Thiolase-like"/>
</dbReference>
<dbReference type="EMBL" id="VCAU01000011">
    <property type="protein sequence ID" value="KAF9892707.1"/>
    <property type="molecule type" value="Genomic_DNA"/>
</dbReference>
<dbReference type="PROSITE" id="PS00606">
    <property type="entry name" value="KS3_1"/>
    <property type="match status" value="1"/>
</dbReference>
<dbReference type="Gene3D" id="3.40.47.10">
    <property type="match status" value="1"/>
</dbReference>
<comment type="caution">
    <text evidence="7">The sequence shown here is derived from an EMBL/GenBank/DDBJ whole genome shotgun (WGS) entry which is preliminary data.</text>
</comment>
<dbReference type="PROSITE" id="PS52004">
    <property type="entry name" value="KS3_2"/>
    <property type="match status" value="1"/>
</dbReference>
<dbReference type="PANTHER" id="PTHR43775:SF49">
    <property type="entry name" value="SYNTHASE, PUTATIVE (JCVI)-RELATED"/>
    <property type="match status" value="1"/>
</dbReference>
<dbReference type="Proteomes" id="UP001194746">
    <property type="component" value="Unassembled WGS sequence"/>
</dbReference>
<organism evidence="7 8">
    <name type="scientific">Aspergillus nanangensis</name>
    <dbReference type="NCBI Taxonomy" id="2582783"/>
    <lineage>
        <taxon>Eukaryota</taxon>
        <taxon>Fungi</taxon>
        <taxon>Dikarya</taxon>
        <taxon>Ascomycota</taxon>
        <taxon>Pezizomycotina</taxon>
        <taxon>Eurotiomycetes</taxon>
        <taxon>Eurotiomycetidae</taxon>
        <taxon>Eurotiales</taxon>
        <taxon>Aspergillaceae</taxon>
        <taxon>Aspergillus</taxon>
        <taxon>Aspergillus subgen. Circumdati</taxon>
    </lineage>
</organism>
<comment type="similarity">
    <text evidence="5">Belongs to the thiolase-like superfamily. Beta-ketoacyl-ACP synthases family.</text>
</comment>
<dbReference type="SUPFAM" id="SSF53901">
    <property type="entry name" value="Thiolase-like"/>
    <property type="match status" value="1"/>
</dbReference>
<dbReference type="SMART" id="SM00825">
    <property type="entry name" value="PKS_KS"/>
    <property type="match status" value="1"/>
</dbReference>
<name>A0AAD4GX78_ASPNN</name>
<dbReference type="Pfam" id="PF00109">
    <property type="entry name" value="ketoacyl-synt"/>
    <property type="match status" value="1"/>
</dbReference>
<dbReference type="CDD" id="cd00833">
    <property type="entry name" value="PKS"/>
    <property type="match status" value="1"/>
</dbReference>
<evidence type="ECO:0000256" key="4">
    <source>
        <dbReference type="ARBA" id="ARBA00023268"/>
    </source>
</evidence>
<keyword evidence="2" id="KW-0597">Phosphoprotein</keyword>
<gene>
    <name evidence="7" type="ORF">FE257_001109</name>
</gene>
<evidence type="ECO:0000313" key="8">
    <source>
        <dbReference type="Proteomes" id="UP001194746"/>
    </source>
</evidence>
<keyword evidence="1" id="KW-0596">Phosphopantetheine</keyword>
<dbReference type="GO" id="GO:0004312">
    <property type="term" value="F:fatty acid synthase activity"/>
    <property type="evidence" value="ECO:0007669"/>
    <property type="project" value="TreeGrafter"/>
</dbReference>
<evidence type="ECO:0000256" key="3">
    <source>
        <dbReference type="ARBA" id="ARBA00022679"/>
    </source>
</evidence>
<dbReference type="GO" id="GO:0044550">
    <property type="term" value="P:secondary metabolite biosynthetic process"/>
    <property type="evidence" value="ECO:0007669"/>
    <property type="project" value="TreeGrafter"/>
</dbReference>
<dbReference type="GO" id="GO:0004315">
    <property type="term" value="F:3-oxoacyl-[acyl-carrier-protein] synthase activity"/>
    <property type="evidence" value="ECO:0007669"/>
    <property type="project" value="InterPro"/>
</dbReference>
<evidence type="ECO:0000313" key="7">
    <source>
        <dbReference type="EMBL" id="KAF9892707.1"/>
    </source>
</evidence>
<dbReference type="InterPro" id="IPR018201">
    <property type="entry name" value="Ketoacyl_synth_AS"/>
</dbReference>
<dbReference type="InterPro" id="IPR020841">
    <property type="entry name" value="PKS_Beta-ketoAc_synthase_dom"/>
</dbReference>
<evidence type="ECO:0000256" key="5">
    <source>
        <dbReference type="RuleBase" id="RU003694"/>
    </source>
</evidence>
<sequence>MTMPIAICGMGMRLPGGIHDADTLYNFLINKKDARSPTSTARFNISSFYNPKSSSSPNTLSMNHGYWLHDTSLTHLDSSMFPIPPTEGSALDPQQKLLLEVVYEALETAGQAHWRSHNIGCYVGTFGDDWQTLVRLDDQSTDPYVLSHMDLGLSSRVAYEYDLRGPSMTVKVGCSAAGLALHLACQAIGQGDCDAAVVAGTSLILSPDIAVDISRLGAVSADASCKSFDAQADGYARAEGVNALFVKRLDLALRDGNPIRAVVRGTSTNTDGQTVGITNPSQEAQERLIRRAYERAGIEELQRTAMVECHATGTPVGDPTEARAISEVFGAEGMYIGSVKPNLGHSEGAAAITSVLKAVVSLENKTIIPNIKFQTPNPNSESDFTTVRDLIMIY</sequence>
<dbReference type="InterPro" id="IPR050091">
    <property type="entry name" value="PKS_NRPS_Biosynth_Enz"/>
</dbReference>
<protein>
    <recommendedName>
        <fullName evidence="6">Ketosynthase family 3 (KS3) domain-containing protein</fullName>
    </recommendedName>
</protein>
<feature type="domain" description="Ketosynthase family 3 (KS3)" evidence="6">
    <location>
        <begin position="2"/>
        <end position="394"/>
    </location>
</feature>
<keyword evidence="3 5" id="KW-0808">Transferase</keyword>
<evidence type="ECO:0000256" key="1">
    <source>
        <dbReference type="ARBA" id="ARBA00022450"/>
    </source>
</evidence>
<dbReference type="AlphaFoldDB" id="A0AAD4GX78"/>
<evidence type="ECO:0000256" key="2">
    <source>
        <dbReference type="ARBA" id="ARBA00022553"/>
    </source>
</evidence>
<dbReference type="InterPro" id="IPR014030">
    <property type="entry name" value="Ketoacyl_synth_N"/>
</dbReference>
<keyword evidence="4" id="KW-0511">Multifunctional enzyme</keyword>
<proteinExistence type="inferred from homology"/>
<dbReference type="InterPro" id="IPR014031">
    <property type="entry name" value="Ketoacyl_synth_C"/>
</dbReference>
<keyword evidence="8" id="KW-1185">Reference proteome</keyword>
<dbReference type="GO" id="GO:0006633">
    <property type="term" value="P:fatty acid biosynthetic process"/>
    <property type="evidence" value="ECO:0007669"/>
    <property type="project" value="InterPro"/>
</dbReference>
<accession>A0AAD4GX78</accession>